<dbReference type="Proteomes" id="UP000295278">
    <property type="component" value="Unassembled WGS sequence"/>
</dbReference>
<keyword evidence="2" id="KW-1185">Reference proteome</keyword>
<reference evidence="1 2" key="1">
    <citation type="submission" date="2019-03" db="EMBL/GenBank/DDBJ databases">
        <title>Flavobacterium AT-3-2 sp. nov., isolated from arctic soil.</title>
        <authorList>
            <person name="Chaudhary D.K."/>
        </authorList>
    </citation>
    <scope>NUCLEOTIDE SEQUENCE [LARGE SCALE GENOMIC DNA]</scope>
    <source>
        <strain evidence="1 2">AT-3-2</strain>
    </source>
</reference>
<proteinExistence type="predicted"/>
<dbReference type="AlphaFoldDB" id="A0A4R5B296"/>
<dbReference type="EMBL" id="SMFM01000001">
    <property type="protein sequence ID" value="TDD78286.1"/>
    <property type="molecule type" value="Genomic_DNA"/>
</dbReference>
<dbReference type="RefSeq" id="WP_131908050.1">
    <property type="nucleotide sequence ID" value="NZ_SMFM01000001.1"/>
</dbReference>
<organism evidence="1 2">
    <name type="scientific">Flavobacterium caseinilyticum</name>
    <dbReference type="NCBI Taxonomy" id="2541732"/>
    <lineage>
        <taxon>Bacteria</taxon>
        <taxon>Pseudomonadati</taxon>
        <taxon>Bacteroidota</taxon>
        <taxon>Flavobacteriia</taxon>
        <taxon>Flavobacteriales</taxon>
        <taxon>Flavobacteriaceae</taxon>
        <taxon>Flavobacterium</taxon>
    </lineage>
</organism>
<dbReference type="PROSITE" id="PS51257">
    <property type="entry name" value="PROKAR_LIPOPROTEIN"/>
    <property type="match status" value="1"/>
</dbReference>
<evidence type="ECO:0008006" key="3">
    <source>
        <dbReference type="Google" id="ProtNLM"/>
    </source>
</evidence>
<sequence length="189" mass="22805">MKHLKQFMLLFVFVFLSCKGLKSSKQYEPIKTYLISQQLNKTYILQQEKISNKQVLRIFNGSEGSNHVLPQTDTHEYFNLKHWKKMYLEYKNDTLPQEWKKSDFNDFKFLYESKKVLFGEAFTQNIAMGTGNYEILFLSEPLYYWNKKYVLFYYQKAFLFGGGNARIVIMKREKNHWKVEKEIGDYIYN</sequence>
<protein>
    <recommendedName>
        <fullName evidence="3">Lipoprotein</fullName>
    </recommendedName>
</protein>
<name>A0A4R5B296_9FLAO</name>
<evidence type="ECO:0000313" key="2">
    <source>
        <dbReference type="Proteomes" id="UP000295278"/>
    </source>
</evidence>
<gene>
    <name evidence="1" type="ORF">E0F89_01245</name>
</gene>
<dbReference type="OrthoDB" id="1342391at2"/>
<accession>A0A4R5B296</accession>
<comment type="caution">
    <text evidence="1">The sequence shown here is derived from an EMBL/GenBank/DDBJ whole genome shotgun (WGS) entry which is preliminary data.</text>
</comment>
<evidence type="ECO:0000313" key="1">
    <source>
        <dbReference type="EMBL" id="TDD78286.1"/>
    </source>
</evidence>